<accession>A0A6G1SFH2</accession>
<comment type="subcellular location">
    <subcellularLocation>
        <location evidence="1 8">Membrane</location>
        <topology evidence="1 8">Single-pass type I membrane protein</topology>
    </subcellularLocation>
</comment>
<feature type="transmembrane region" description="Helical" evidence="10">
    <location>
        <begin position="12"/>
        <end position="37"/>
    </location>
</feature>
<dbReference type="EMBL" id="GGYP01004200">
    <property type="protein sequence ID" value="MDE48971.1"/>
    <property type="molecule type" value="Transcribed_RNA"/>
</dbReference>
<keyword evidence="3" id="KW-0217">Developmental protein</keyword>
<evidence type="ECO:0000256" key="4">
    <source>
        <dbReference type="ARBA" id="ARBA00022692"/>
    </source>
</evidence>
<evidence type="ECO:0000256" key="1">
    <source>
        <dbReference type="ARBA" id="ARBA00004479"/>
    </source>
</evidence>
<evidence type="ECO:0000256" key="3">
    <source>
        <dbReference type="ARBA" id="ARBA00022473"/>
    </source>
</evidence>
<comment type="similarity">
    <text evidence="2 8">Belongs to the EMP24/GP25L family.</text>
</comment>
<evidence type="ECO:0000313" key="12">
    <source>
        <dbReference type="EMBL" id="MDE48971.1"/>
    </source>
</evidence>
<evidence type="ECO:0000256" key="7">
    <source>
        <dbReference type="ARBA" id="ARBA00023136"/>
    </source>
</evidence>
<feature type="transmembrane region" description="Helical" evidence="10">
    <location>
        <begin position="186"/>
        <end position="206"/>
    </location>
</feature>
<dbReference type="PANTHER" id="PTHR22811">
    <property type="entry name" value="TRANSMEMBRANE EMP24 DOMAIN-CONTAINING PROTEIN"/>
    <property type="match status" value="1"/>
</dbReference>
<organism evidence="12">
    <name type="scientific">Aceria tosichella</name>
    <name type="common">wheat curl mite</name>
    <dbReference type="NCBI Taxonomy" id="561515"/>
    <lineage>
        <taxon>Eukaryota</taxon>
        <taxon>Metazoa</taxon>
        <taxon>Ecdysozoa</taxon>
        <taxon>Arthropoda</taxon>
        <taxon>Chelicerata</taxon>
        <taxon>Arachnida</taxon>
        <taxon>Acari</taxon>
        <taxon>Acariformes</taxon>
        <taxon>Trombidiformes</taxon>
        <taxon>Prostigmata</taxon>
        <taxon>Eupodina</taxon>
        <taxon>Eriophyoidea</taxon>
        <taxon>Eriophyidae</taxon>
        <taxon>Eriophyinae</taxon>
        <taxon>Aceriini</taxon>
        <taxon>Aceria</taxon>
    </lineage>
</organism>
<dbReference type="SMART" id="SM01190">
    <property type="entry name" value="EMP24_GP25L"/>
    <property type="match status" value="1"/>
</dbReference>
<evidence type="ECO:0000256" key="8">
    <source>
        <dbReference type="RuleBase" id="RU003827"/>
    </source>
</evidence>
<evidence type="ECO:0000256" key="5">
    <source>
        <dbReference type="ARBA" id="ARBA00022729"/>
    </source>
</evidence>
<sequence length="219" mass="25383">MQIIPDTPRAGWPAFAIMLTVFVSLITDRCLCIRFYVQPHQKKCLKHEMYTNQLAVGEYEVSSMPGTTMDLTITDSKGHQALNRENVDGKGKFAVTSDSADYYELCFAYTVPPGWTNQAAREVYVEYRVGAEAKTYDQETNDKLSELESDLNRIEDLTNSIIVDFAQLKRREKEMRDTNESTNRRLFYQTVTSFVILLVLATWQVLYLRNFFRTRKLID</sequence>
<protein>
    <submittedName>
        <fullName evidence="12">Transmembrane emp24 domain-containing protein bai</fullName>
    </submittedName>
</protein>
<feature type="domain" description="GOLD" evidence="11">
    <location>
        <begin position="42"/>
        <end position="131"/>
    </location>
</feature>
<keyword evidence="4 8" id="KW-0812">Transmembrane</keyword>
<feature type="coiled-coil region" evidence="9">
    <location>
        <begin position="137"/>
        <end position="185"/>
    </location>
</feature>
<dbReference type="InterPro" id="IPR009038">
    <property type="entry name" value="GOLD_dom"/>
</dbReference>
<dbReference type="PROSITE" id="PS50866">
    <property type="entry name" value="GOLD"/>
    <property type="match status" value="1"/>
</dbReference>
<evidence type="ECO:0000256" key="10">
    <source>
        <dbReference type="SAM" id="Phobius"/>
    </source>
</evidence>
<dbReference type="AlphaFoldDB" id="A0A6G1SFH2"/>
<gene>
    <name evidence="12" type="primary">bai_0</name>
    <name evidence="12" type="ORF">g.6682</name>
</gene>
<keyword evidence="5" id="KW-0732">Signal</keyword>
<proteinExistence type="inferred from homology"/>
<evidence type="ECO:0000256" key="2">
    <source>
        <dbReference type="ARBA" id="ARBA00007104"/>
    </source>
</evidence>
<evidence type="ECO:0000256" key="9">
    <source>
        <dbReference type="SAM" id="Coils"/>
    </source>
</evidence>
<reference evidence="12" key="1">
    <citation type="submission" date="2018-10" db="EMBL/GenBank/DDBJ databases">
        <title>Transcriptome assembly of Aceria tosichella (Wheat curl mite) Type 2.</title>
        <authorList>
            <person name="Scully E.D."/>
            <person name="Geib S.M."/>
            <person name="Palmer N.A."/>
            <person name="Gupta A.K."/>
            <person name="Sarath G."/>
            <person name="Tatineni S."/>
        </authorList>
    </citation>
    <scope>NUCLEOTIDE SEQUENCE</scope>
    <source>
        <strain evidence="12">LincolnNE</strain>
    </source>
</reference>
<evidence type="ECO:0000259" key="11">
    <source>
        <dbReference type="PROSITE" id="PS50866"/>
    </source>
</evidence>
<keyword evidence="6 10" id="KW-1133">Transmembrane helix</keyword>
<evidence type="ECO:0000256" key="6">
    <source>
        <dbReference type="ARBA" id="ARBA00022989"/>
    </source>
</evidence>
<name>A0A6G1SFH2_9ACAR</name>
<keyword evidence="9" id="KW-0175">Coiled coil</keyword>
<dbReference type="Pfam" id="PF01105">
    <property type="entry name" value="EMP24_GP25L"/>
    <property type="match status" value="1"/>
</dbReference>
<dbReference type="GO" id="GO:0016020">
    <property type="term" value="C:membrane"/>
    <property type="evidence" value="ECO:0007669"/>
    <property type="project" value="UniProtKB-SubCell"/>
</dbReference>
<dbReference type="InterPro" id="IPR015720">
    <property type="entry name" value="Emp24-like"/>
</dbReference>
<keyword evidence="7 10" id="KW-0472">Membrane</keyword>